<reference evidence="1" key="1">
    <citation type="submission" date="2022-10" db="EMBL/GenBank/DDBJ databases">
        <title>Algoriphagus sp. a novel bacteria isolate from halophytes salicornia europaea.</title>
        <authorList>
            <person name="Peng Y."/>
            <person name="Jiang L."/>
            <person name="Lee J."/>
        </authorList>
    </citation>
    <scope>NUCLEOTIDE SEQUENCE</scope>
    <source>
        <strain evidence="1">TR-M5</strain>
    </source>
</reference>
<sequence>MSQRIEELLEKYWQAESTQAEEAELKSLLKSAPGYAAEKALFVGLEELADEEPAVQMPVKVVPLKSRSWLNWAASVAILVTALWGWRNYEQHQEEQAYQEVMQAFAVIQNNLNKGQQEMEAMNEFKYLNTTNNLFGDPMMK</sequence>
<organism evidence="1 2">
    <name type="scientific">Algoriphagus halophytocola</name>
    <dbReference type="NCBI Taxonomy" id="2991499"/>
    <lineage>
        <taxon>Bacteria</taxon>
        <taxon>Pseudomonadati</taxon>
        <taxon>Bacteroidota</taxon>
        <taxon>Cytophagia</taxon>
        <taxon>Cytophagales</taxon>
        <taxon>Cyclobacteriaceae</taxon>
        <taxon>Algoriphagus</taxon>
    </lineage>
</organism>
<dbReference type="Proteomes" id="UP001163156">
    <property type="component" value="Chromosome"/>
</dbReference>
<dbReference type="RefSeq" id="WP_264807702.1">
    <property type="nucleotide sequence ID" value="NZ_CP110226.1"/>
</dbReference>
<protein>
    <recommendedName>
        <fullName evidence="3">Anti-sigma factor</fullName>
    </recommendedName>
</protein>
<proteinExistence type="predicted"/>
<gene>
    <name evidence="1" type="ORF">OM944_11160</name>
</gene>
<accession>A0ABY6MD10</accession>
<evidence type="ECO:0000313" key="1">
    <source>
        <dbReference type="EMBL" id="UZD21229.1"/>
    </source>
</evidence>
<dbReference type="EMBL" id="CP110226">
    <property type="protein sequence ID" value="UZD21229.1"/>
    <property type="molecule type" value="Genomic_DNA"/>
</dbReference>
<name>A0ABY6MD10_9BACT</name>
<evidence type="ECO:0000313" key="2">
    <source>
        <dbReference type="Proteomes" id="UP001163156"/>
    </source>
</evidence>
<keyword evidence="2" id="KW-1185">Reference proteome</keyword>
<evidence type="ECO:0008006" key="3">
    <source>
        <dbReference type="Google" id="ProtNLM"/>
    </source>
</evidence>